<evidence type="ECO:0000313" key="1">
    <source>
        <dbReference type="EMBL" id="KAK3715714.1"/>
    </source>
</evidence>
<dbReference type="Proteomes" id="UP001281147">
    <property type="component" value="Unassembled WGS sequence"/>
</dbReference>
<gene>
    <name evidence="1" type="primary">LYS1_2</name>
    <name evidence="1" type="ORF">LTR37_006939</name>
</gene>
<protein>
    <submittedName>
        <fullName evidence="1">Saccharopine dehydrogenase</fullName>
    </submittedName>
</protein>
<reference evidence="1" key="1">
    <citation type="submission" date="2023-07" db="EMBL/GenBank/DDBJ databases">
        <title>Black Yeasts Isolated from many extreme environments.</title>
        <authorList>
            <person name="Coleine C."/>
            <person name="Stajich J.E."/>
            <person name="Selbmann L."/>
        </authorList>
    </citation>
    <scope>NUCLEOTIDE SEQUENCE</scope>
    <source>
        <strain evidence="1">CCFEE 5714</strain>
    </source>
</reference>
<accession>A0ACC3NF58</accession>
<name>A0ACC3NF58_9PEZI</name>
<comment type="caution">
    <text evidence="1">The sequence shown here is derived from an EMBL/GenBank/DDBJ whole genome shotgun (WGS) entry which is preliminary data.</text>
</comment>
<dbReference type="EMBL" id="JAUTXU010000047">
    <property type="protein sequence ID" value="KAK3715714.1"/>
    <property type="molecule type" value="Genomic_DNA"/>
</dbReference>
<keyword evidence="2" id="KW-1185">Reference proteome</keyword>
<proteinExistence type="predicted"/>
<evidence type="ECO:0000313" key="2">
    <source>
        <dbReference type="Proteomes" id="UP001281147"/>
    </source>
</evidence>
<organism evidence="1 2">
    <name type="scientific">Vermiconidia calcicola</name>
    <dbReference type="NCBI Taxonomy" id="1690605"/>
    <lineage>
        <taxon>Eukaryota</taxon>
        <taxon>Fungi</taxon>
        <taxon>Dikarya</taxon>
        <taxon>Ascomycota</taxon>
        <taxon>Pezizomycotina</taxon>
        <taxon>Dothideomycetes</taxon>
        <taxon>Dothideomycetidae</taxon>
        <taxon>Mycosphaerellales</taxon>
        <taxon>Extremaceae</taxon>
        <taxon>Vermiconidia</taxon>
    </lineage>
</organism>
<sequence length="149" mass="16094">MASTVLHVRAESKPLEHRSAVTPTVAKKLVDAGYTVNVERSSLSIFEDSEYESIGASMVPEGSWVDAPKEHIIIGLKELPEDEDFPLTHTVINLSAMANMFNSHTVSSILGMSLLDAISLTNSKKATKAKAAGRKCLDAFHAAKELCLI</sequence>